<proteinExistence type="predicted"/>
<dbReference type="GO" id="GO:0008883">
    <property type="term" value="F:glutamyl-tRNA reductase activity"/>
    <property type="evidence" value="ECO:0007669"/>
    <property type="project" value="InterPro"/>
</dbReference>
<dbReference type="Pfam" id="PF00745">
    <property type="entry name" value="GlutR_dimer"/>
    <property type="match status" value="1"/>
</dbReference>
<evidence type="ECO:0000259" key="1">
    <source>
        <dbReference type="Pfam" id="PF00745"/>
    </source>
</evidence>
<accession>A0A2T0LRW2</accession>
<reference evidence="2 3" key="1">
    <citation type="submission" date="2018-03" db="EMBL/GenBank/DDBJ databases">
        <title>Genomic Encyclopedia of Type Strains, Phase III (KMG-III): the genomes of soil and plant-associated and newly described type strains.</title>
        <authorList>
            <person name="Whitman W."/>
        </authorList>
    </citation>
    <scope>NUCLEOTIDE SEQUENCE [LARGE SCALE GENOMIC DNA]</scope>
    <source>
        <strain evidence="2 3">CGMCC 4.7104</strain>
    </source>
</reference>
<name>A0A2T0LRW2_9ACTN</name>
<sequence>MRKRTEQIREAELTRLLTRVPQLSPPARVAVATCIDRIVHALLQPALTRVIVQSESAHTAEHAEALLVLFALEPDTAGRCSR</sequence>
<dbReference type="GO" id="GO:0033014">
    <property type="term" value="P:tetrapyrrole biosynthetic process"/>
    <property type="evidence" value="ECO:0007669"/>
    <property type="project" value="InterPro"/>
</dbReference>
<organism evidence="2 3">
    <name type="scientific">Nonomuraea fuscirosea</name>
    <dbReference type="NCBI Taxonomy" id="1291556"/>
    <lineage>
        <taxon>Bacteria</taxon>
        <taxon>Bacillati</taxon>
        <taxon>Actinomycetota</taxon>
        <taxon>Actinomycetes</taxon>
        <taxon>Streptosporangiales</taxon>
        <taxon>Streptosporangiaceae</taxon>
        <taxon>Nonomuraea</taxon>
    </lineage>
</organism>
<dbReference type="GO" id="GO:0050661">
    <property type="term" value="F:NADP binding"/>
    <property type="evidence" value="ECO:0007669"/>
    <property type="project" value="InterPro"/>
</dbReference>
<evidence type="ECO:0000313" key="2">
    <source>
        <dbReference type="EMBL" id="PRX46325.1"/>
    </source>
</evidence>
<dbReference type="InterPro" id="IPR015896">
    <property type="entry name" value="4pyrrol_synth_GluRdtase_dimer"/>
</dbReference>
<keyword evidence="3" id="KW-1185">Reference proteome</keyword>
<dbReference type="AlphaFoldDB" id="A0A2T0LRW2"/>
<comment type="caution">
    <text evidence="2">The sequence shown here is derived from an EMBL/GenBank/DDBJ whole genome shotgun (WGS) entry which is preliminary data.</text>
</comment>
<dbReference type="Proteomes" id="UP000238312">
    <property type="component" value="Unassembled WGS sequence"/>
</dbReference>
<evidence type="ECO:0000313" key="3">
    <source>
        <dbReference type="Proteomes" id="UP000238312"/>
    </source>
</evidence>
<feature type="domain" description="Tetrapyrrole biosynthesis glutamyl-tRNA reductase dimerisation" evidence="1">
    <location>
        <begin position="1"/>
        <end position="72"/>
    </location>
</feature>
<dbReference type="EMBL" id="PVNG01000045">
    <property type="protein sequence ID" value="PRX46325.1"/>
    <property type="molecule type" value="Genomic_DNA"/>
</dbReference>
<gene>
    <name evidence="2" type="ORF">B0I32_14514</name>
</gene>
<protein>
    <submittedName>
        <fullName evidence="2">Glutamyl-tRNAGlu reductase-like protein</fullName>
    </submittedName>
</protein>